<dbReference type="Proteomes" id="UP001559623">
    <property type="component" value="Unassembled WGS sequence"/>
</dbReference>
<dbReference type="PROSITE" id="PS51000">
    <property type="entry name" value="HTH_DEOR_2"/>
    <property type="match status" value="1"/>
</dbReference>
<keyword evidence="6" id="KW-1185">Reference proteome</keyword>
<feature type="domain" description="HTH deoR-type" evidence="4">
    <location>
        <begin position="3"/>
        <end position="58"/>
    </location>
</feature>
<proteinExistence type="predicted"/>
<dbReference type="Gene3D" id="1.10.10.10">
    <property type="entry name" value="Winged helix-like DNA-binding domain superfamily/Winged helix DNA-binding domain"/>
    <property type="match status" value="1"/>
</dbReference>
<dbReference type="InterPro" id="IPR050313">
    <property type="entry name" value="Carb_Metab_HTH_regulators"/>
</dbReference>
<accession>A0ABV3X6Z7</accession>
<dbReference type="SMART" id="SM00420">
    <property type="entry name" value="HTH_DEOR"/>
    <property type="match status" value="1"/>
</dbReference>
<protein>
    <submittedName>
        <fullName evidence="5">DeoR/GlpR family DNA-binding transcription regulator</fullName>
    </submittedName>
</protein>
<dbReference type="RefSeq" id="WP_368847698.1">
    <property type="nucleotide sequence ID" value="NZ_CP194411.1"/>
</dbReference>
<dbReference type="PRINTS" id="PR00037">
    <property type="entry name" value="HTHLACR"/>
</dbReference>
<dbReference type="SUPFAM" id="SSF100950">
    <property type="entry name" value="NagB/RpiA/CoA transferase-like"/>
    <property type="match status" value="1"/>
</dbReference>
<reference evidence="5 6" key="1">
    <citation type="submission" date="2023-04" db="EMBL/GenBank/DDBJ databases">
        <title>Genome Sequence of Selenomonas sputigena ATCC 33150.</title>
        <authorList>
            <person name="Miller D.P."/>
            <person name="Anvari S."/>
            <person name="Polson S.W."/>
            <person name="Macdonald M."/>
            <person name="Mcdowell J.V."/>
        </authorList>
    </citation>
    <scope>NUCLEOTIDE SEQUENCE [LARGE SCALE GENOMIC DNA]</scope>
    <source>
        <strain evidence="5 6">ATCC 33150</strain>
    </source>
</reference>
<dbReference type="PANTHER" id="PTHR30363">
    <property type="entry name" value="HTH-TYPE TRANSCRIPTIONAL REGULATOR SRLR-RELATED"/>
    <property type="match status" value="1"/>
</dbReference>
<dbReference type="Pfam" id="PF00455">
    <property type="entry name" value="DeoRC"/>
    <property type="match status" value="1"/>
</dbReference>
<dbReference type="Gene3D" id="3.40.50.1360">
    <property type="match status" value="1"/>
</dbReference>
<comment type="caution">
    <text evidence="5">The sequence shown here is derived from an EMBL/GenBank/DDBJ whole genome shotgun (WGS) entry which is preliminary data.</text>
</comment>
<dbReference type="InterPro" id="IPR037171">
    <property type="entry name" value="NagB/RpiA_transferase-like"/>
</dbReference>
<dbReference type="InterPro" id="IPR014036">
    <property type="entry name" value="DeoR-like_C"/>
</dbReference>
<evidence type="ECO:0000259" key="4">
    <source>
        <dbReference type="PROSITE" id="PS51000"/>
    </source>
</evidence>
<keyword evidence="1" id="KW-0805">Transcription regulation</keyword>
<evidence type="ECO:0000313" key="6">
    <source>
        <dbReference type="Proteomes" id="UP001559623"/>
    </source>
</evidence>
<evidence type="ECO:0000256" key="3">
    <source>
        <dbReference type="ARBA" id="ARBA00023163"/>
    </source>
</evidence>
<dbReference type="InterPro" id="IPR036390">
    <property type="entry name" value="WH_DNA-bd_sf"/>
</dbReference>
<evidence type="ECO:0000256" key="1">
    <source>
        <dbReference type="ARBA" id="ARBA00023015"/>
    </source>
</evidence>
<sequence>MLGVERRQKIMENLRLEKKVYVSELSKLFGVTEETVRRDLEKLEGENLLRRSYGGATLAEHTSEDLSFMRRSAVNSAGKEAIAQKAAQLIHDGDTIMVDSSTTCMALFKTLQDKKDLTIITNSIRLIHRFMNTPFKFISTGGTLRSNSGALTGTVACTTLRKYFVDRAVISCKGLDQSKGLMESNEEESIIKEVMIEQAKQTILLADHSKFGHTAFTQTCALTKIATIVTDVPPDASWQNFIAEQGIELID</sequence>
<dbReference type="SUPFAM" id="SSF46785">
    <property type="entry name" value="Winged helix' DNA-binding domain"/>
    <property type="match status" value="1"/>
</dbReference>
<name>A0ABV3X6Z7_9FIRM</name>
<evidence type="ECO:0000313" key="5">
    <source>
        <dbReference type="EMBL" id="MEX5285974.1"/>
    </source>
</evidence>
<dbReference type="PANTHER" id="PTHR30363:SF44">
    <property type="entry name" value="AGA OPERON TRANSCRIPTIONAL REPRESSOR-RELATED"/>
    <property type="match status" value="1"/>
</dbReference>
<dbReference type="SMART" id="SM01134">
    <property type="entry name" value="DeoRC"/>
    <property type="match status" value="1"/>
</dbReference>
<gene>
    <name evidence="5" type="ORF">QCO44_10100</name>
</gene>
<keyword evidence="2 5" id="KW-0238">DNA-binding</keyword>
<dbReference type="GO" id="GO:0003677">
    <property type="term" value="F:DNA binding"/>
    <property type="evidence" value="ECO:0007669"/>
    <property type="project" value="UniProtKB-KW"/>
</dbReference>
<organism evidence="5 6">
    <name type="scientific">Selenomonas sputigena</name>
    <dbReference type="NCBI Taxonomy" id="69823"/>
    <lineage>
        <taxon>Bacteria</taxon>
        <taxon>Bacillati</taxon>
        <taxon>Bacillota</taxon>
        <taxon>Negativicutes</taxon>
        <taxon>Selenomonadales</taxon>
        <taxon>Selenomonadaceae</taxon>
        <taxon>Selenomonas</taxon>
    </lineage>
</organism>
<dbReference type="InterPro" id="IPR036388">
    <property type="entry name" value="WH-like_DNA-bd_sf"/>
</dbReference>
<keyword evidence="3" id="KW-0804">Transcription</keyword>
<dbReference type="Pfam" id="PF08220">
    <property type="entry name" value="HTH_DeoR"/>
    <property type="match status" value="1"/>
</dbReference>
<dbReference type="InterPro" id="IPR001034">
    <property type="entry name" value="DeoR_HTH"/>
</dbReference>
<dbReference type="InterPro" id="IPR018356">
    <property type="entry name" value="Tscrpt_reg_HTH_DeoR_CS"/>
</dbReference>
<dbReference type="PROSITE" id="PS00894">
    <property type="entry name" value="HTH_DEOR_1"/>
    <property type="match status" value="1"/>
</dbReference>
<dbReference type="EMBL" id="JARVLH010000007">
    <property type="protein sequence ID" value="MEX5285974.1"/>
    <property type="molecule type" value="Genomic_DNA"/>
</dbReference>
<evidence type="ECO:0000256" key="2">
    <source>
        <dbReference type="ARBA" id="ARBA00023125"/>
    </source>
</evidence>